<name>A0A5T9L2E5_SALER</name>
<sequence>MAANSFKQMSRDGTIKRTDTGMFISLEHIHVREGFNKREDDERTRQADDDLFNYLMNGGTVPPLEVIARDEGGVWVVEGHRRRRCYARCAEAGKPVDRIHIMPFNGNDVQRLARIMTSNYQLPLSDIEQAAVIQELHNAFNQTTSEIAKLVNKSVATVEKLLTLSTANYDVQQEVKSGAVSVDVAVDRVREFGEQAGEVLQHDKAVAAAQGKTKVTRSSIAPELNIKSARRFVELMAMATISDEGLFTLQGTALAEALAIIDEHKAIAEARETYRLSQPIPTTEIIGKVLYVKLDGKEIGSAIIYRGKNVTLDLGDRKIIASQSKAVAHFVKQHKLQQVHANANDQ</sequence>
<dbReference type="Gene3D" id="1.10.10.2830">
    <property type="match status" value="1"/>
</dbReference>
<gene>
    <name evidence="2" type="ORF">DR965_16865</name>
</gene>
<dbReference type="Pfam" id="PF17762">
    <property type="entry name" value="HTH_ParB"/>
    <property type="match status" value="1"/>
</dbReference>
<dbReference type="InterPro" id="IPR041468">
    <property type="entry name" value="HTH_ParB/Spo0J"/>
</dbReference>
<dbReference type="SUPFAM" id="SSF109709">
    <property type="entry name" value="KorB DNA-binding domain-like"/>
    <property type="match status" value="1"/>
</dbReference>
<dbReference type="EMBL" id="AAGBJE010000031">
    <property type="protein sequence ID" value="EBO0294831.1"/>
    <property type="molecule type" value="Genomic_DNA"/>
</dbReference>
<organism evidence="2">
    <name type="scientific">Salmonella enterica</name>
    <name type="common">Salmonella choleraesuis</name>
    <dbReference type="NCBI Taxonomy" id="28901"/>
    <lineage>
        <taxon>Bacteria</taxon>
        <taxon>Pseudomonadati</taxon>
        <taxon>Pseudomonadota</taxon>
        <taxon>Gammaproteobacteria</taxon>
        <taxon>Enterobacterales</taxon>
        <taxon>Enterobacteriaceae</taxon>
        <taxon>Salmonella</taxon>
    </lineage>
</organism>
<feature type="domain" description="ParB/Spo0J HTH" evidence="1">
    <location>
        <begin position="124"/>
        <end position="183"/>
    </location>
</feature>
<dbReference type="AlphaFoldDB" id="A0A5T9L2E5"/>
<evidence type="ECO:0000259" key="1">
    <source>
        <dbReference type="Pfam" id="PF17762"/>
    </source>
</evidence>
<evidence type="ECO:0000313" key="2">
    <source>
        <dbReference type="EMBL" id="EBO0294831.1"/>
    </source>
</evidence>
<proteinExistence type="predicted"/>
<reference evidence="2" key="1">
    <citation type="submission" date="2018-07" db="EMBL/GenBank/DDBJ databases">
        <authorList>
            <consortium name="GenomeTrakr network: Whole genome sequencing for foodborne pathogen traceback"/>
        </authorList>
    </citation>
    <scope>NUCLEOTIDE SEQUENCE</scope>
    <source>
        <strain evidence="2">FSIS11811259</strain>
    </source>
</reference>
<accession>A0A5T9L2E5</accession>
<protein>
    <submittedName>
        <fullName evidence="2">Chromosome partitioning protein ParB</fullName>
    </submittedName>
</protein>
<comment type="caution">
    <text evidence="2">The sequence shown here is derived from an EMBL/GenBank/DDBJ whole genome shotgun (WGS) entry which is preliminary data.</text>
</comment>